<name>A0ABD6AN03_9EURY</name>
<keyword evidence="2" id="KW-1133">Transmembrane helix</keyword>
<dbReference type="Pfam" id="PF26501">
    <property type="entry name" value="DUF8167"/>
    <property type="match status" value="1"/>
</dbReference>
<feature type="region of interest" description="Disordered" evidence="1">
    <location>
        <begin position="251"/>
        <end position="319"/>
    </location>
</feature>
<dbReference type="Pfam" id="PF26503">
    <property type="entry name" value="DUF8167_3rd"/>
    <property type="match status" value="1"/>
</dbReference>
<dbReference type="Pfam" id="PF26502">
    <property type="entry name" value="DUF8167_2nd"/>
    <property type="match status" value="1"/>
</dbReference>
<dbReference type="InterPro" id="IPR006037">
    <property type="entry name" value="RCK_C"/>
</dbReference>
<evidence type="ECO:0000313" key="4">
    <source>
        <dbReference type="EMBL" id="MFC7325392.1"/>
    </source>
</evidence>
<sequence length="434" mass="45098">MSLPVEIVFGIYLGIITGIVPALVSGVLGFVFKYVTGVTIPGLGVVVLALAIAGINGGLLALNDETIRSSERAPAILTAIVVVLMISLYAHAKGDTLGASVPKRLSLQQLRDRTLSTDVVELVGGRGRVTVEIPGEVNDMEGYPPLPSETRRAIVDGEWIFPADLPLAELEDRFAERLRTELDLADVAVRIDERANATVAAAPPTGALSKRVPQGKRAVSVPALVPTGIARGDVVRVIASDLSVDGTVLAARTSGKPEPGASTPAAGGSEGDAVDGSERSDSEPRGDGDARTDGGSASEAGPPAPPVASAPTTTGGEGRVTVAVDRSRATALLRAARGRVLVLSRGTRREYELTTLLRRTGKRFRKVSVVPGGALDGHTIGEVGVREAYDVAVLAARHDSWTIAPSGSQPLSAEDQLFVVGSRDALDRFAEVAR</sequence>
<evidence type="ECO:0000313" key="5">
    <source>
        <dbReference type="Proteomes" id="UP001596545"/>
    </source>
</evidence>
<feature type="transmembrane region" description="Helical" evidence="2">
    <location>
        <begin position="38"/>
        <end position="62"/>
    </location>
</feature>
<organism evidence="4 5">
    <name type="scientific">Halorubrum rutilum</name>
    <dbReference type="NCBI Taxonomy" id="1364933"/>
    <lineage>
        <taxon>Archaea</taxon>
        <taxon>Methanobacteriati</taxon>
        <taxon>Methanobacteriota</taxon>
        <taxon>Stenosarchaea group</taxon>
        <taxon>Halobacteria</taxon>
        <taxon>Halobacteriales</taxon>
        <taxon>Haloferacaceae</taxon>
        <taxon>Halorubrum</taxon>
    </lineage>
</organism>
<comment type="caution">
    <text evidence="4">The sequence shown here is derived from an EMBL/GenBank/DDBJ whole genome shotgun (WGS) entry which is preliminary data.</text>
</comment>
<dbReference type="InterPro" id="IPR058480">
    <property type="entry name" value="DUF8167_N"/>
</dbReference>
<keyword evidence="4" id="KW-0407">Ion channel</keyword>
<feature type="transmembrane region" description="Helical" evidence="2">
    <location>
        <begin position="74"/>
        <end position="92"/>
    </location>
</feature>
<feature type="compositionally biased region" description="Basic and acidic residues" evidence="1">
    <location>
        <begin position="276"/>
        <end position="292"/>
    </location>
</feature>
<protein>
    <submittedName>
        <fullName evidence="4">Potassium channel family protein</fullName>
    </submittedName>
</protein>
<feature type="domain" description="RCK C-terminal" evidence="3">
    <location>
        <begin position="351"/>
        <end position="434"/>
    </location>
</feature>
<accession>A0ABD6AN03</accession>
<dbReference type="Gene3D" id="3.30.70.1450">
    <property type="entry name" value="Regulator of K+ conductance, C-terminal domain"/>
    <property type="match status" value="1"/>
</dbReference>
<dbReference type="RefSeq" id="WP_256408126.1">
    <property type="nucleotide sequence ID" value="NZ_JANHDN010000002.1"/>
</dbReference>
<gene>
    <name evidence="4" type="ORF">ACFQMF_12465</name>
</gene>
<dbReference type="PROSITE" id="PS51202">
    <property type="entry name" value="RCK_C"/>
    <property type="match status" value="1"/>
</dbReference>
<evidence type="ECO:0000256" key="2">
    <source>
        <dbReference type="SAM" id="Phobius"/>
    </source>
</evidence>
<proteinExistence type="predicted"/>
<keyword evidence="4" id="KW-0813">Transport</keyword>
<feature type="transmembrane region" description="Helical" evidence="2">
    <location>
        <begin position="7"/>
        <end position="32"/>
    </location>
</feature>
<evidence type="ECO:0000256" key="1">
    <source>
        <dbReference type="SAM" id="MobiDB-lite"/>
    </source>
</evidence>
<dbReference type="Proteomes" id="UP001596545">
    <property type="component" value="Unassembled WGS sequence"/>
</dbReference>
<dbReference type="EMBL" id="JBHTBL010000011">
    <property type="protein sequence ID" value="MFC7325392.1"/>
    <property type="molecule type" value="Genomic_DNA"/>
</dbReference>
<evidence type="ECO:0000259" key="3">
    <source>
        <dbReference type="PROSITE" id="PS51202"/>
    </source>
</evidence>
<dbReference type="InterPro" id="IPR036721">
    <property type="entry name" value="RCK_C_sf"/>
</dbReference>
<dbReference type="Pfam" id="PF02080">
    <property type="entry name" value="TrkA_C"/>
    <property type="match status" value="1"/>
</dbReference>
<dbReference type="AlphaFoldDB" id="A0ABD6AN03"/>
<dbReference type="InterPro" id="IPR058604">
    <property type="entry name" value="DUF8167_3rd"/>
</dbReference>
<dbReference type="GO" id="GO:0034220">
    <property type="term" value="P:monoatomic ion transmembrane transport"/>
    <property type="evidence" value="ECO:0007669"/>
    <property type="project" value="UniProtKB-KW"/>
</dbReference>
<reference evidence="4 5" key="1">
    <citation type="journal article" date="2019" name="Int. J. Syst. Evol. Microbiol.">
        <title>The Global Catalogue of Microorganisms (GCM) 10K type strain sequencing project: providing services to taxonomists for standard genome sequencing and annotation.</title>
        <authorList>
            <consortium name="The Broad Institute Genomics Platform"/>
            <consortium name="The Broad Institute Genome Sequencing Center for Infectious Disease"/>
            <person name="Wu L."/>
            <person name="Ma J."/>
        </authorList>
    </citation>
    <scope>NUCLEOTIDE SEQUENCE [LARGE SCALE GENOMIC DNA]</scope>
    <source>
        <strain evidence="4 5">CGMCC 1.12554</strain>
    </source>
</reference>
<dbReference type="SUPFAM" id="SSF116726">
    <property type="entry name" value="TrkA C-terminal domain-like"/>
    <property type="match status" value="1"/>
</dbReference>
<keyword evidence="5" id="KW-1185">Reference proteome</keyword>
<dbReference type="InterPro" id="IPR058603">
    <property type="entry name" value="DUF8167_2nd"/>
</dbReference>
<keyword evidence="4" id="KW-0406">Ion transport</keyword>
<keyword evidence="2" id="KW-0472">Membrane</keyword>
<keyword evidence="2" id="KW-0812">Transmembrane</keyword>